<dbReference type="EMBL" id="PVNS01000003">
    <property type="protein sequence ID" value="PRO66538.1"/>
    <property type="molecule type" value="Genomic_DNA"/>
</dbReference>
<proteinExistence type="predicted"/>
<gene>
    <name evidence="2" type="ORF">C6I21_04125</name>
</gene>
<dbReference type="Proteomes" id="UP000243650">
    <property type="component" value="Unassembled WGS sequence"/>
</dbReference>
<name>A0A2P6MJU7_ALKUR</name>
<dbReference type="OrthoDB" id="9813426at2"/>
<accession>A0A2P6MJU7</accession>
<comment type="caution">
    <text evidence="2">The sequence shown here is derived from an EMBL/GenBank/DDBJ whole genome shotgun (WGS) entry which is preliminary data.</text>
</comment>
<keyword evidence="3" id="KW-1185">Reference proteome</keyword>
<feature type="transmembrane region" description="Helical" evidence="1">
    <location>
        <begin position="50"/>
        <end position="71"/>
    </location>
</feature>
<evidence type="ECO:0008006" key="4">
    <source>
        <dbReference type="Google" id="ProtNLM"/>
    </source>
</evidence>
<evidence type="ECO:0000313" key="3">
    <source>
        <dbReference type="Proteomes" id="UP000243650"/>
    </source>
</evidence>
<feature type="transmembrane region" description="Helical" evidence="1">
    <location>
        <begin position="162"/>
        <end position="179"/>
    </location>
</feature>
<feature type="transmembrane region" description="Helical" evidence="1">
    <location>
        <begin position="101"/>
        <end position="121"/>
    </location>
</feature>
<feature type="transmembrane region" description="Helical" evidence="1">
    <location>
        <begin position="12"/>
        <end position="38"/>
    </location>
</feature>
<keyword evidence="1" id="KW-0472">Membrane</keyword>
<protein>
    <recommendedName>
        <fullName evidence="4">DedA family protein</fullName>
    </recommendedName>
</protein>
<keyword evidence="1" id="KW-1133">Transmembrane helix</keyword>
<keyword evidence="1" id="KW-0812">Transmembrane</keyword>
<dbReference type="AlphaFoldDB" id="A0A2P6MJU7"/>
<organism evidence="2 3">
    <name type="scientific">Alkalicoccus urumqiensis</name>
    <name type="common">Bacillus urumqiensis</name>
    <dbReference type="NCBI Taxonomy" id="1548213"/>
    <lineage>
        <taxon>Bacteria</taxon>
        <taxon>Bacillati</taxon>
        <taxon>Bacillota</taxon>
        <taxon>Bacilli</taxon>
        <taxon>Bacillales</taxon>
        <taxon>Bacillaceae</taxon>
        <taxon>Alkalicoccus</taxon>
    </lineage>
</organism>
<evidence type="ECO:0000313" key="2">
    <source>
        <dbReference type="EMBL" id="PRO66538.1"/>
    </source>
</evidence>
<feature type="transmembrane region" description="Helical" evidence="1">
    <location>
        <begin position="128"/>
        <end position="150"/>
    </location>
</feature>
<evidence type="ECO:0000256" key="1">
    <source>
        <dbReference type="SAM" id="Phobius"/>
    </source>
</evidence>
<reference evidence="2 3" key="1">
    <citation type="submission" date="2018-03" db="EMBL/GenBank/DDBJ databases">
        <title>Bacillus urumqiensis sp. nov., a moderately haloalkaliphilic bacterium isolated from a salt lake.</title>
        <authorList>
            <person name="Zhao B."/>
            <person name="Liao Z."/>
        </authorList>
    </citation>
    <scope>NUCLEOTIDE SEQUENCE [LARGE SCALE GENOMIC DNA]</scope>
    <source>
        <strain evidence="2 3">BZ-SZ-XJ18</strain>
    </source>
</reference>
<sequence length="215" mass="24367">MIQLIMDTLREIGTIGLFIGVGIEALSIPFPAAIVFLVYGYVMDPSGWEWLWLSLSASAAYTGVAFIPYMLSNKFHHLVERRVRNARSQRMIRFMEKYRGWTIAAGRILGMGYIVYAAAFYKISPLRYGFFTFIGVLPVALVMLYLGTLGNLEAVYMVFQNVQYLITGVLVALVGWYVYRRVKKAKQYREAGRPVYSREDAENKAALKEKDEGGG</sequence>
<dbReference type="RefSeq" id="WP_105958175.1">
    <property type="nucleotide sequence ID" value="NZ_PVNS01000003.1"/>
</dbReference>